<proteinExistence type="predicted"/>
<dbReference type="Pfam" id="PF07833">
    <property type="entry name" value="Cu_amine_oxidN1"/>
    <property type="match status" value="1"/>
</dbReference>
<dbReference type="InterPro" id="IPR012854">
    <property type="entry name" value="Cu_amine_oxidase-like_N"/>
</dbReference>
<keyword evidence="1" id="KW-0732">Signal</keyword>
<evidence type="ECO:0000256" key="1">
    <source>
        <dbReference type="SAM" id="SignalP"/>
    </source>
</evidence>
<sequence>MKIKHIVLSIVVIISLIAVNNPAVNAASLTYKEDSKYKQSILLYINEFYLLYTTPNGLYIDKQNRTMVPLRSFTKLFGANASYDAKSKTAVVKYEEQSLKLTLNSNTIYINGEAQQMDTSSVMKNSSFYLPLKSIVDTFHIQSEQLSMNGGGRIIVLKDSRFVDQGPLKLINEKKMKEQSSSDKNHGVFPRSITLEKSKNILQMKIDSQNVVGQKVNYSDVDLGVWLVMKNEVSKVTPLSTKDYVIGKGDLFSHQYTVKDSRIGDVEYIVSYPMLKN</sequence>
<dbReference type="SUPFAM" id="SSF55383">
    <property type="entry name" value="Copper amine oxidase, domain N"/>
    <property type="match status" value="1"/>
</dbReference>
<feature type="chain" id="PRO_5004907462" description="Copper amine oxidase-like N-terminal domain-containing protein" evidence="1">
    <location>
        <begin position="27"/>
        <end position="277"/>
    </location>
</feature>
<dbReference type="InterPro" id="IPR036582">
    <property type="entry name" value="Mao_N_sf"/>
</dbReference>
<feature type="domain" description="Copper amine oxidase-like N-terminal" evidence="2">
    <location>
        <begin position="59"/>
        <end position="142"/>
    </location>
</feature>
<dbReference type="RefSeq" id="WP_036651933.1">
    <property type="nucleotide sequence ID" value="NZ_BAVZ01000016.1"/>
</dbReference>
<comment type="caution">
    <text evidence="3">The sequence shown here is derived from an EMBL/GenBank/DDBJ whole genome shotgun (WGS) entry which is preliminary data.</text>
</comment>
<evidence type="ECO:0000313" key="3">
    <source>
        <dbReference type="EMBL" id="GAF09948.1"/>
    </source>
</evidence>
<name>W7YR79_9BACL</name>
<dbReference type="STRING" id="1236976.JCM16418_4112"/>
<organism evidence="3 4">
    <name type="scientific">Paenibacillus pini JCM 16418</name>
    <dbReference type="NCBI Taxonomy" id="1236976"/>
    <lineage>
        <taxon>Bacteria</taxon>
        <taxon>Bacillati</taxon>
        <taxon>Bacillota</taxon>
        <taxon>Bacilli</taxon>
        <taxon>Bacillales</taxon>
        <taxon>Paenibacillaceae</taxon>
        <taxon>Paenibacillus</taxon>
    </lineage>
</organism>
<evidence type="ECO:0000259" key="2">
    <source>
        <dbReference type="Pfam" id="PF07833"/>
    </source>
</evidence>
<reference evidence="3 4" key="1">
    <citation type="journal article" date="2014" name="Genome Announc.">
        <title>Draft Genome Sequence of Paenibacillus pini JCM 16418T, Isolated from the Rhizosphere of Pine Tree.</title>
        <authorList>
            <person name="Yuki M."/>
            <person name="Oshima K."/>
            <person name="Suda W."/>
            <person name="Oshida Y."/>
            <person name="Kitamura K."/>
            <person name="Iida Y."/>
            <person name="Hattori M."/>
            <person name="Ohkuma M."/>
        </authorList>
    </citation>
    <scope>NUCLEOTIDE SEQUENCE [LARGE SCALE GENOMIC DNA]</scope>
    <source>
        <strain evidence="3 4">JCM 16418</strain>
    </source>
</reference>
<dbReference type="EMBL" id="BAVZ01000016">
    <property type="protein sequence ID" value="GAF09948.1"/>
    <property type="molecule type" value="Genomic_DNA"/>
</dbReference>
<dbReference type="eggNOG" id="COG3876">
    <property type="taxonomic scope" value="Bacteria"/>
</dbReference>
<dbReference type="AlphaFoldDB" id="W7YR79"/>
<keyword evidence="4" id="KW-1185">Reference proteome</keyword>
<dbReference type="OrthoDB" id="2649379at2"/>
<feature type="signal peptide" evidence="1">
    <location>
        <begin position="1"/>
        <end position="26"/>
    </location>
</feature>
<dbReference type="Gene3D" id="3.30.457.10">
    <property type="entry name" value="Copper amine oxidase-like, N-terminal domain"/>
    <property type="match status" value="1"/>
</dbReference>
<accession>W7YR79</accession>
<dbReference type="Proteomes" id="UP000019364">
    <property type="component" value="Unassembled WGS sequence"/>
</dbReference>
<gene>
    <name evidence="3" type="ORF">JCM16418_4112</name>
</gene>
<evidence type="ECO:0000313" key="4">
    <source>
        <dbReference type="Proteomes" id="UP000019364"/>
    </source>
</evidence>
<protein>
    <recommendedName>
        <fullName evidence="2">Copper amine oxidase-like N-terminal domain-containing protein</fullName>
    </recommendedName>
</protein>